<keyword evidence="2" id="KW-1185">Reference proteome</keyword>
<protein>
    <submittedName>
        <fullName evidence="1">Uncharacterized protein</fullName>
    </submittedName>
</protein>
<dbReference type="AlphaFoldDB" id="A0A8B6D294"/>
<reference evidence="1" key="1">
    <citation type="submission" date="2018-11" db="EMBL/GenBank/DDBJ databases">
        <authorList>
            <person name="Alioto T."/>
            <person name="Alioto T."/>
        </authorList>
    </citation>
    <scope>NUCLEOTIDE SEQUENCE</scope>
</reference>
<gene>
    <name evidence="1" type="ORF">MGAL_10B086730</name>
</gene>
<dbReference type="Proteomes" id="UP000596742">
    <property type="component" value="Unassembled WGS sequence"/>
</dbReference>
<evidence type="ECO:0000313" key="1">
    <source>
        <dbReference type="EMBL" id="VDI13015.1"/>
    </source>
</evidence>
<sequence>MKRLFGARESWLLGNSKDEVKEHQRKTQSDERREEDLEECKVRDETFELAQKFYQQRWSKMLWKSLTPVDRKPPYKYKAAGIGRFGCKENRPQCLPGRYKAWMYQHGCLAKKHYVVLVYEFPCPKLKC</sequence>
<accession>A0A8B6D294</accession>
<proteinExistence type="predicted"/>
<dbReference type="EMBL" id="UYJE01002704">
    <property type="protein sequence ID" value="VDI13015.1"/>
    <property type="molecule type" value="Genomic_DNA"/>
</dbReference>
<organism evidence="1 2">
    <name type="scientific">Mytilus galloprovincialis</name>
    <name type="common">Mediterranean mussel</name>
    <dbReference type="NCBI Taxonomy" id="29158"/>
    <lineage>
        <taxon>Eukaryota</taxon>
        <taxon>Metazoa</taxon>
        <taxon>Spiralia</taxon>
        <taxon>Lophotrochozoa</taxon>
        <taxon>Mollusca</taxon>
        <taxon>Bivalvia</taxon>
        <taxon>Autobranchia</taxon>
        <taxon>Pteriomorphia</taxon>
        <taxon>Mytilida</taxon>
        <taxon>Mytiloidea</taxon>
        <taxon>Mytilidae</taxon>
        <taxon>Mytilinae</taxon>
        <taxon>Mytilus</taxon>
    </lineage>
</organism>
<comment type="caution">
    <text evidence="1">The sequence shown here is derived from an EMBL/GenBank/DDBJ whole genome shotgun (WGS) entry which is preliminary data.</text>
</comment>
<evidence type="ECO:0000313" key="2">
    <source>
        <dbReference type="Proteomes" id="UP000596742"/>
    </source>
</evidence>
<name>A0A8B6D294_MYTGA</name>